<name>A0A3A4A3S8_9ACTN</name>
<evidence type="ECO:0000313" key="4">
    <source>
        <dbReference type="EMBL" id="RJL19970.1"/>
    </source>
</evidence>
<feature type="modified residue" description="4-aspartylphosphate" evidence="2">
    <location>
        <position position="52"/>
    </location>
</feature>
<dbReference type="PROSITE" id="PS50110">
    <property type="entry name" value="RESPONSE_REGULATORY"/>
    <property type="match status" value="1"/>
</dbReference>
<dbReference type="SUPFAM" id="SSF52172">
    <property type="entry name" value="CheY-like"/>
    <property type="match status" value="1"/>
</dbReference>
<dbReference type="OrthoDB" id="3479472at2"/>
<dbReference type="Gene3D" id="3.40.50.2300">
    <property type="match status" value="1"/>
</dbReference>
<evidence type="ECO:0000256" key="2">
    <source>
        <dbReference type="PROSITE-ProRule" id="PRU00169"/>
    </source>
</evidence>
<evidence type="ECO:0000313" key="5">
    <source>
        <dbReference type="Proteomes" id="UP000265768"/>
    </source>
</evidence>
<dbReference type="PANTHER" id="PTHR44591">
    <property type="entry name" value="STRESS RESPONSE REGULATOR PROTEIN 1"/>
    <property type="match status" value="1"/>
</dbReference>
<gene>
    <name evidence="4" type="ORF">D5H75_39980</name>
</gene>
<dbReference type="InterPro" id="IPR001789">
    <property type="entry name" value="Sig_transdc_resp-reg_receiver"/>
</dbReference>
<dbReference type="GO" id="GO:0003677">
    <property type="term" value="F:DNA binding"/>
    <property type="evidence" value="ECO:0007669"/>
    <property type="project" value="UniProtKB-KW"/>
</dbReference>
<reference evidence="4 5" key="1">
    <citation type="submission" date="2018-09" db="EMBL/GenBank/DDBJ databases">
        <title>YIM 75507 draft genome.</title>
        <authorList>
            <person name="Tang S."/>
            <person name="Feng Y."/>
        </authorList>
    </citation>
    <scope>NUCLEOTIDE SEQUENCE [LARGE SCALE GENOMIC DNA]</scope>
    <source>
        <strain evidence="4 5">YIM 75507</strain>
    </source>
</reference>
<dbReference type="Pfam" id="PF00072">
    <property type="entry name" value="Response_reg"/>
    <property type="match status" value="1"/>
</dbReference>
<feature type="domain" description="Response regulatory" evidence="3">
    <location>
        <begin position="2"/>
        <end position="115"/>
    </location>
</feature>
<sequence length="121" mass="13354">MKILVVEDDPTIQQLLGIMLRQAGHEVTMAGDGYEGWEAVAHAAPPDVAILDVMMPGLDGMRLRERLRRHPPTARLPVLMLTAASGHVPAESPDTLVLPKPFDMNDLFDRLNRLTRPDDPA</sequence>
<keyword evidence="1 2" id="KW-0597">Phosphoprotein</keyword>
<dbReference type="InterPro" id="IPR050595">
    <property type="entry name" value="Bact_response_regulator"/>
</dbReference>
<dbReference type="RefSeq" id="WP_119931853.1">
    <property type="nucleotide sequence ID" value="NZ_QZEY01000034.1"/>
</dbReference>
<dbReference type="InterPro" id="IPR011006">
    <property type="entry name" value="CheY-like_superfamily"/>
</dbReference>
<protein>
    <submittedName>
        <fullName evidence="4">DNA-binding response regulator</fullName>
    </submittedName>
</protein>
<dbReference type="CDD" id="cd17574">
    <property type="entry name" value="REC_OmpR"/>
    <property type="match status" value="1"/>
</dbReference>
<keyword evidence="4" id="KW-0238">DNA-binding</keyword>
<evidence type="ECO:0000259" key="3">
    <source>
        <dbReference type="PROSITE" id="PS50110"/>
    </source>
</evidence>
<dbReference type="Proteomes" id="UP000265768">
    <property type="component" value="Unassembled WGS sequence"/>
</dbReference>
<keyword evidence="5" id="KW-1185">Reference proteome</keyword>
<comment type="caution">
    <text evidence="4">The sequence shown here is derived from an EMBL/GenBank/DDBJ whole genome shotgun (WGS) entry which is preliminary data.</text>
</comment>
<accession>A0A3A4A3S8</accession>
<dbReference type="PANTHER" id="PTHR44591:SF18">
    <property type="entry name" value="REGULATORY PROTEIN"/>
    <property type="match status" value="1"/>
</dbReference>
<organism evidence="4 5">
    <name type="scientific">Bailinhaonella thermotolerans</name>
    <dbReference type="NCBI Taxonomy" id="1070861"/>
    <lineage>
        <taxon>Bacteria</taxon>
        <taxon>Bacillati</taxon>
        <taxon>Actinomycetota</taxon>
        <taxon>Actinomycetes</taxon>
        <taxon>Streptosporangiales</taxon>
        <taxon>Streptosporangiaceae</taxon>
        <taxon>Bailinhaonella</taxon>
    </lineage>
</organism>
<dbReference type="SMART" id="SM00448">
    <property type="entry name" value="REC"/>
    <property type="match status" value="1"/>
</dbReference>
<evidence type="ECO:0000256" key="1">
    <source>
        <dbReference type="ARBA" id="ARBA00022553"/>
    </source>
</evidence>
<dbReference type="GO" id="GO:0000160">
    <property type="term" value="P:phosphorelay signal transduction system"/>
    <property type="evidence" value="ECO:0007669"/>
    <property type="project" value="InterPro"/>
</dbReference>
<proteinExistence type="predicted"/>
<dbReference type="AlphaFoldDB" id="A0A3A4A3S8"/>
<dbReference type="EMBL" id="QZEY01000034">
    <property type="protein sequence ID" value="RJL19970.1"/>
    <property type="molecule type" value="Genomic_DNA"/>
</dbReference>